<dbReference type="EMBL" id="CP155447">
    <property type="protein sequence ID" value="XBH04857.1"/>
    <property type="molecule type" value="Genomic_DNA"/>
</dbReference>
<sequence length="177" mass="19487">MRVGSPRLGRMGLSALAVLGAVMVWPAVPAFGQVPQPNIPDISERSGLISRFTKIESTLPPDPRRDLWYHTRWGDRPHGHRPNSIKEGGLYGHPMKANCTASIYPYFHGSPGKSTITCDCVPKHPALRGVQSFLKPFKPVGMYYDQGSYVPVHDLDPIVPGPGAYPFPWFLNQARGG</sequence>
<accession>A0AAU7CIB1</accession>
<organism evidence="1">
    <name type="scientific">Singulisphaera sp. Ch08</name>
    <dbReference type="NCBI Taxonomy" id="3120278"/>
    <lineage>
        <taxon>Bacteria</taxon>
        <taxon>Pseudomonadati</taxon>
        <taxon>Planctomycetota</taxon>
        <taxon>Planctomycetia</taxon>
        <taxon>Isosphaerales</taxon>
        <taxon>Isosphaeraceae</taxon>
        <taxon>Singulisphaera</taxon>
    </lineage>
</organism>
<protein>
    <submittedName>
        <fullName evidence="1">Uncharacterized protein</fullName>
    </submittedName>
</protein>
<gene>
    <name evidence="1" type="ORF">V5E97_02215</name>
</gene>
<reference evidence="1" key="1">
    <citation type="submission" date="2024-05" db="EMBL/GenBank/DDBJ databases">
        <title>Planctomycetes of the genus Singulisphaera possess chitinolytic capabilities.</title>
        <authorList>
            <person name="Ivanova A."/>
        </authorList>
    </citation>
    <scope>NUCLEOTIDE SEQUENCE</scope>
    <source>
        <strain evidence="1">Ch08T</strain>
    </source>
</reference>
<dbReference type="RefSeq" id="WP_406697658.1">
    <property type="nucleotide sequence ID" value="NZ_CP155447.1"/>
</dbReference>
<evidence type="ECO:0000313" key="1">
    <source>
        <dbReference type="EMBL" id="XBH04857.1"/>
    </source>
</evidence>
<dbReference type="AlphaFoldDB" id="A0AAU7CIB1"/>
<name>A0AAU7CIB1_9BACT</name>
<proteinExistence type="predicted"/>